<dbReference type="Pfam" id="PF00675">
    <property type="entry name" value="Peptidase_M16"/>
    <property type="match status" value="1"/>
</dbReference>
<evidence type="ECO:0000313" key="4">
    <source>
        <dbReference type="EMBL" id="POY38485.1"/>
    </source>
</evidence>
<reference evidence="4 5" key="1">
    <citation type="submission" date="2018-01" db="EMBL/GenBank/DDBJ databases">
        <authorList>
            <person name="Gaut B.S."/>
            <person name="Morton B.R."/>
            <person name="Clegg M.T."/>
            <person name="Duvall M.R."/>
        </authorList>
    </citation>
    <scope>NUCLEOTIDE SEQUENCE [LARGE SCALE GENOMIC DNA]</scope>
    <source>
        <strain evidence="4 5">HR-AV</strain>
    </source>
</reference>
<dbReference type="Pfam" id="PF05193">
    <property type="entry name" value="Peptidase_M16_C"/>
    <property type="match status" value="1"/>
</dbReference>
<proteinExistence type="predicted"/>
<dbReference type="AlphaFoldDB" id="A0A2S5A7G0"/>
<dbReference type="OrthoDB" id="9811314at2"/>
<feature type="chain" id="PRO_5015640130" evidence="1">
    <location>
        <begin position="21"/>
        <end position="690"/>
    </location>
</feature>
<sequence>MNKIYLSAVAFLLICTTTFAQTIDRSKKPAAGPAPTIQIGKPQSFVLANGIKVLVVEDHKLPKVSASLMLDRVPQLEGKKAGISGILSAMLNEGTTSRPKAKFDEEVDFIGANVSASSGGGSASALTKYFDKAFSLMADAVLHPAFPKESFDKIKSQAITELKSDEKSSKAISSRVVDALVYGTDHPYGEFQTEEKLNGITLTDVKTDYKSQFVPNKAYLVFVGDIKPDAAKKLATKYFGSWAKGTLIEKQVKKPVNVKTTEIDLVDVPNAVQSEITVTNVVENTKKNPDYFALIVANQILGGGSNGYLFLNLREKRAFTYGSYSSVEANRYGARFGASASVRNAVTDSAVVEILNEINRLGTEKASPEAIQLVKNTYNGNFAMDLEDKSNIATYALNIQTEGLPQDFYQTFLQKINAVTADDIQRVTKKYFTAGQARIVVVGKASEIAPNLERLGYKINYFDKYANPVAKPANKVTANVSPQTIIDNYIKAVGGKDNIKNITSVAFNTEANIQGMTLNAIIKQMTPNKESLVMSYNGMTVMKSVFDGTAGYSEMQGQKVPLGPEDVKKKQEERSLFPEIYYAADKFNLVVENTEKVNDKDTYKVKITSPSGNISYKYYDVVSGLLLKQESTIKLPTGQEMNQISEFSDYKPVNGVLMAYTISITSGPQQFDLKVKDVKVNTDVAELDFK</sequence>
<protein>
    <submittedName>
        <fullName evidence="4">Peptidase M16</fullName>
    </submittedName>
</protein>
<feature type="domain" description="Peptidase M16 N-terminal" evidence="2">
    <location>
        <begin position="77"/>
        <end position="169"/>
    </location>
</feature>
<organism evidence="4 5">
    <name type="scientific">Solitalea longa</name>
    <dbReference type="NCBI Taxonomy" id="2079460"/>
    <lineage>
        <taxon>Bacteria</taxon>
        <taxon>Pseudomonadati</taxon>
        <taxon>Bacteroidota</taxon>
        <taxon>Sphingobacteriia</taxon>
        <taxon>Sphingobacteriales</taxon>
        <taxon>Sphingobacteriaceae</taxon>
        <taxon>Solitalea</taxon>
    </lineage>
</organism>
<dbReference type="EMBL" id="PQVF01000002">
    <property type="protein sequence ID" value="POY38485.1"/>
    <property type="molecule type" value="Genomic_DNA"/>
</dbReference>
<keyword evidence="5" id="KW-1185">Reference proteome</keyword>
<feature type="domain" description="Peptidase M16 C-terminal" evidence="3">
    <location>
        <begin position="200"/>
        <end position="377"/>
    </location>
</feature>
<evidence type="ECO:0000256" key="1">
    <source>
        <dbReference type="SAM" id="SignalP"/>
    </source>
</evidence>
<dbReference type="SUPFAM" id="SSF63411">
    <property type="entry name" value="LuxS/MPP-like metallohydrolase"/>
    <property type="match status" value="2"/>
</dbReference>
<evidence type="ECO:0000259" key="3">
    <source>
        <dbReference type="Pfam" id="PF05193"/>
    </source>
</evidence>
<dbReference type="InterPro" id="IPR007863">
    <property type="entry name" value="Peptidase_M16_C"/>
</dbReference>
<comment type="caution">
    <text evidence="4">The sequence shown here is derived from an EMBL/GenBank/DDBJ whole genome shotgun (WGS) entry which is preliminary data.</text>
</comment>
<feature type="signal peptide" evidence="1">
    <location>
        <begin position="1"/>
        <end position="20"/>
    </location>
</feature>
<dbReference type="Gene3D" id="2.50.20.10">
    <property type="entry name" value="Lipoprotein localisation LolA/LolB/LppX"/>
    <property type="match status" value="1"/>
</dbReference>
<evidence type="ECO:0000313" key="5">
    <source>
        <dbReference type="Proteomes" id="UP000236893"/>
    </source>
</evidence>
<dbReference type="GO" id="GO:0046872">
    <property type="term" value="F:metal ion binding"/>
    <property type="evidence" value="ECO:0007669"/>
    <property type="project" value="InterPro"/>
</dbReference>
<name>A0A2S5A7G0_9SPHI</name>
<accession>A0A2S5A7G0</accession>
<dbReference type="RefSeq" id="WP_103787742.1">
    <property type="nucleotide sequence ID" value="NZ_PQVF01000002.1"/>
</dbReference>
<dbReference type="InterPro" id="IPR011249">
    <property type="entry name" value="Metalloenz_LuxS/M16"/>
</dbReference>
<keyword evidence="1" id="KW-0732">Signal</keyword>
<gene>
    <name evidence="4" type="ORF">C3K47_03570</name>
</gene>
<dbReference type="Proteomes" id="UP000236893">
    <property type="component" value="Unassembled WGS sequence"/>
</dbReference>
<dbReference type="Gene3D" id="3.30.830.10">
    <property type="entry name" value="Metalloenzyme, LuxS/M16 peptidase-like"/>
    <property type="match status" value="2"/>
</dbReference>
<dbReference type="InterPro" id="IPR011765">
    <property type="entry name" value="Pept_M16_N"/>
</dbReference>
<dbReference type="InterPro" id="IPR050361">
    <property type="entry name" value="MPP/UQCRC_Complex"/>
</dbReference>
<dbReference type="PANTHER" id="PTHR11851:SF224">
    <property type="entry name" value="PROCESSING PROTEASE"/>
    <property type="match status" value="1"/>
</dbReference>
<evidence type="ECO:0000259" key="2">
    <source>
        <dbReference type="Pfam" id="PF00675"/>
    </source>
</evidence>
<dbReference type="PANTHER" id="PTHR11851">
    <property type="entry name" value="METALLOPROTEASE"/>
    <property type="match status" value="1"/>
</dbReference>